<name>A0ACB0JCJ2_TRIPR</name>
<evidence type="ECO:0000313" key="2">
    <source>
        <dbReference type="Proteomes" id="UP001177021"/>
    </source>
</evidence>
<gene>
    <name evidence="1" type="ORF">MILVUS5_LOCUS11030</name>
</gene>
<dbReference type="EMBL" id="CASHSV030000024">
    <property type="protein sequence ID" value="CAJ2641367.1"/>
    <property type="molecule type" value="Genomic_DNA"/>
</dbReference>
<dbReference type="Proteomes" id="UP001177021">
    <property type="component" value="Unassembled WGS sequence"/>
</dbReference>
<proteinExistence type="predicted"/>
<comment type="caution">
    <text evidence="1">The sequence shown here is derived from an EMBL/GenBank/DDBJ whole genome shotgun (WGS) entry which is preliminary data.</text>
</comment>
<reference evidence="1" key="1">
    <citation type="submission" date="2023-10" db="EMBL/GenBank/DDBJ databases">
        <authorList>
            <person name="Rodriguez Cubillos JULIANA M."/>
            <person name="De Vega J."/>
        </authorList>
    </citation>
    <scope>NUCLEOTIDE SEQUENCE</scope>
</reference>
<accession>A0ACB0JCJ2</accession>
<sequence>MKLSNQPLEEERVKKQLFLDLELCILRLREMLSSIPLAVKKGDIQGNSELMEKINTKLKEKEAACPICYSELKFFPVVFTAKECKHIFCQPCMEIFCLKDKKCALCRDELDDDDSVFSSPFNCPDSTKADVMLNSLESKSLVISKFDRLLTWLESFLKDKGFEVHRIHGKMEAEEILEIAQMFQNSSSEKNRVLLASFKAISGEMDISSIHQVFFMEAVKENEENAVISHITGVKGKINEKFHGAFRLVVEDAIEGKIVGLKGTVEAGFKELNMLEIEKKLT</sequence>
<organism evidence="1 2">
    <name type="scientific">Trifolium pratense</name>
    <name type="common">Red clover</name>
    <dbReference type="NCBI Taxonomy" id="57577"/>
    <lineage>
        <taxon>Eukaryota</taxon>
        <taxon>Viridiplantae</taxon>
        <taxon>Streptophyta</taxon>
        <taxon>Embryophyta</taxon>
        <taxon>Tracheophyta</taxon>
        <taxon>Spermatophyta</taxon>
        <taxon>Magnoliopsida</taxon>
        <taxon>eudicotyledons</taxon>
        <taxon>Gunneridae</taxon>
        <taxon>Pentapetalae</taxon>
        <taxon>rosids</taxon>
        <taxon>fabids</taxon>
        <taxon>Fabales</taxon>
        <taxon>Fabaceae</taxon>
        <taxon>Papilionoideae</taxon>
        <taxon>50 kb inversion clade</taxon>
        <taxon>NPAAA clade</taxon>
        <taxon>Hologalegina</taxon>
        <taxon>IRL clade</taxon>
        <taxon>Trifolieae</taxon>
        <taxon>Trifolium</taxon>
    </lineage>
</organism>
<keyword evidence="2" id="KW-1185">Reference proteome</keyword>
<evidence type="ECO:0000313" key="1">
    <source>
        <dbReference type="EMBL" id="CAJ2641367.1"/>
    </source>
</evidence>
<protein>
    <submittedName>
        <fullName evidence="1">Uncharacterized protein</fullName>
    </submittedName>
</protein>